<name>A0AAU8GU77_9CAUD</name>
<evidence type="ECO:0000259" key="2">
    <source>
        <dbReference type="Pfam" id="PF10979"/>
    </source>
</evidence>
<evidence type="ECO:0000256" key="1">
    <source>
        <dbReference type="SAM" id="MobiDB-lite"/>
    </source>
</evidence>
<protein>
    <recommendedName>
        <fullName evidence="5">DUF2786 domain-containing protein</fullName>
    </recommendedName>
</protein>
<evidence type="ECO:0008006" key="5">
    <source>
        <dbReference type="Google" id="ProtNLM"/>
    </source>
</evidence>
<proteinExistence type="predicted"/>
<dbReference type="InterPro" id="IPR024498">
    <property type="entry name" value="DUF2786"/>
</dbReference>
<reference evidence="4" key="1">
    <citation type="submission" date="2024-05" db="EMBL/GenBank/DDBJ databases">
        <authorList>
            <person name="Angeles D.G."/>
            <person name="Arvik A.J."/>
            <person name="Ashton K.E."/>
            <person name="Baker A.G."/>
            <person name="Benitez E."/>
            <person name="Boateng E.S."/>
            <person name="Bopp L.A."/>
            <person name="Canales M.Y."/>
            <person name="Cho C.S."/>
            <person name="Denby A.C."/>
            <person name="Ferrell L.E."/>
            <person name="Gates K.A."/>
            <person name="Goitom S."/>
            <person name="Griffith A.H."/>
            <person name="Hassan A.M."/>
            <person name="James S.C."/>
            <person name="Javed S.A."/>
            <person name="Jordan A.B."/>
            <person name="Kershner D.C."/>
            <person name="Kudva A.P."/>
            <person name="Liu S."/>
            <person name="Loosemore S.B."/>
            <person name="Lyle H.E."/>
            <person name="Mahmud R."/>
            <person name="Martey A."/>
            <person name="Martin B.S."/>
            <person name="Martin C.E."/>
            <person name="Martin G.J."/>
            <person name="McClellan E."/>
            <person name="Paladino M.R."/>
            <person name="Papa A.R."/>
            <person name="Perez K."/>
            <person name="Rhodes B.E."/>
            <person name="Riddervold E.J."/>
            <person name="Roudabush H."/>
            <person name="Ruiz I.A."/>
            <person name="Russell E.L."/>
            <person name="Sams C.E."/>
            <person name="Shin S."/>
            <person name="Smith G.L."/>
            <person name="Snowman J.L."/>
            <person name="Timberlake T."/>
            <person name="Tucker Z.R."/>
            <person name="Vashistha N."/>
            <person name="Voshell S.M."/>
            <person name="Vuppala S."/>
            <person name="Wallace A.L."/>
            <person name="Ko C."/>
            <person name="Russell D.A."/>
            <person name="Jacobs-Sera D."/>
            <person name="Hatfull G.F."/>
        </authorList>
    </citation>
    <scope>NUCLEOTIDE SEQUENCE</scope>
</reference>
<dbReference type="Pfam" id="PF23771">
    <property type="entry name" value="DUF7168"/>
    <property type="match status" value="1"/>
</dbReference>
<organism evidence="4">
    <name type="scientific">Mycobacterium phage BabyBack</name>
    <dbReference type="NCBI Taxonomy" id="3158877"/>
    <lineage>
        <taxon>Viruses</taxon>
        <taxon>Duplodnaviria</taxon>
        <taxon>Heunggongvirae</taxon>
        <taxon>Uroviricota</taxon>
        <taxon>Caudoviricetes</taxon>
    </lineage>
</organism>
<feature type="domain" description="DUF2786" evidence="2">
    <location>
        <begin position="7"/>
        <end position="46"/>
    </location>
</feature>
<feature type="region of interest" description="Disordered" evidence="1">
    <location>
        <begin position="222"/>
        <end position="250"/>
    </location>
</feature>
<feature type="compositionally biased region" description="Basic and acidic residues" evidence="1">
    <location>
        <begin position="225"/>
        <end position="240"/>
    </location>
</feature>
<dbReference type="EMBL" id="PP758916">
    <property type="protein sequence ID" value="XCH44298.1"/>
    <property type="molecule type" value="Genomic_DNA"/>
</dbReference>
<evidence type="ECO:0000259" key="3">
    <source>
        <dbReference type="Pfam" id="PF23771"/>
    </source>
</evidence>
<gene>
    <name evidence="4" type="primary">79</name>
    <name evidence="4" type="ORF">SEA_BABYBACK_79</name>
</gene>
<dbReference type="InterPro" id="IPR055592">
    <property type="entry name" value="DUF7168"/>
</dbReference>
<accession>A0AAU8GU77</accession>
<feature type="domain" description="DUF7168" evidence="3">
    <location>
        <begin position="80"/>
        <end position="195"/>
    </location>
</feature>
<sequence>MDSKTAKMQSKVAKLLRQAEDVAGTPEEAVFQAKAFELISKYGIDMAQVQATKEGLDVSELPDAIRWEWTFTGKYVAQQVLLLHGITQALHCKAVLSKRYGEQTLIVFGVPRHIERVEFLWGILREQMLRLVGTVRPEGGFSPRYKYDYRTGDYKPKSTAGQLKSYRRAWIAGFAQTIGERLRAEENKALEGASGALVLFKGDAERASIALRTAFPRMGKARPRTRYDHNGYAHGQRDGRSATMQHSLAG</sequence>
<evidence type="ECO:0000313" key="4">
    <source>
        <dbReference type="EMBL" id="XCH44298.1"/>
    </source>
</evidence>
<dbReference type="Pfam" id="PF10979">
    <property type="entry name" value="DUF2786"/>
    <property type="match status" value="1"/>
</dbReference>